<sequence>MSATAARTPAAARRPAVTRTRNKKPAVEPGLVPAPGNLLDWRDGSHFDRWEDRPCALCDQPTPMRSHAGEPVHKSCAEAWIAANPTEARLGRFASDAQAGRRRGDDHA</sequence>
<feature type="compositionally biased region" description="Low complexity" evidence="1">
    <location>
        <begin position="1"/>
        <end position="19"/>
    </location>
</feature>
<protein>
    <submittedName>
        <fullName evidence="2">Uncharacterized protein</fullName>
    </submittedName>
</protein>
<keyword evidence="3" id="KW-1185">Reference proteome</keyword>
<organism evidence="2 3">
    <name type="scientific">Streptomyces rubiginosohelvolus</name>
    <dbReference type="NCBI Taxonomy" id="67362"/>
    <lineage>
        <taxon>Bacteria</taxon>
        <taxon>Bacillati</taxon>
        <taxon>Actinomycetota</taxon>
        <taxon>Actinomycetes</taxon>
        <taxon>Kitasatosporales</taxon>
        <taxon>Streptomycetaceae</taxon>
        <taxon>Streptomyces</taxon>
    </lineage>
</organism>
<accession>A0ABQ3CEN6</accession>
<comment type="caution">
    <text evidence="2">The sequence shown here is derived from an EMBL/GenBank/DDBJ whole genome shotgun (WGS) entry which is preliminary data.</text>
</comment>
<proteinExistence type="predicted"/>
<feature type="region of interest" description="Disordered" evidence="1">
    <location>
        <begin position="1"/>
        <end position="35"/>
    </location>
</feature>
<reference evidence="3" key="1">
    <citation type="journal article" date="2019" name="Int. J. Syst. Evol. Microbiol.">
        <title>The Global Catalogue of Microorganisms (GCM) 10K type strain sequencing project: providing services to taxonomists for standard genome sequencing and annotation.</title>
        <authorList>
            <consortium name="The Broad Institute Genomics Platform"/>
            <consortium name="The Broad Institute Genome Sequencing Center for Infectious Disease"/>
            <person name="Wu L."/>
            <person name="Ma J."/>
        </authorList>
    </citation>
    <scope>NUCLEOTIDE SEQUENCE [LARGE SCALE GENOMIC DNA]</scope>
    <source>
        <strain evidence="3">JCM 4602</strain>
    </source>
</reference>
<gene>
    <name evidence="2" type="ORF">GCM10010328_64600</name>
</gene>
<dbReference type="EMBL" id="BMUW01000023">
    <property type="protein sequence ID" value="GGZ81130.1"/>
    <property type="molecule type" value="Genomic_DNA"/>
</dbReference>
<dbReference type="Proteomes" id="UP000624183">
    <property type="component" value="Unassembled WGS sequence"/>
</dbReference>
<name>A0ABQ3CEN6_9ACTN</name>
<evidence type="ECO:0000313" key="3">
    <source>
        <dbReference type="Proteomes" id="UP000624183"/>
    </source>
</evidence>
<evidence type="ECO:0000313" key="2">
    <source>
        <dbReference type="EMBL" id="GGZ81130.1"/>
    </source>
</evidence>
<evidence type="ECO:0000256" key="1">
    <source>
        <dbReference type="SAM" id="MobiDB-lite"/>
    </source>
</evidence>